<dbReference type="Pfam" id="PF10193">
    <property type="entry name" value="Telomere_reg-2"/>
    <property type="match status" value="1"/>
</dbReference>
<protein>
    <submittedName>
        <fullName evidence="4">Telomere binding protein</fullName>
    </submittedName>
</protein>
<evidence type="ECO:0000313" key="4">
    <source>
        <dbReference type="EMBL" id="BCR89594.1"/>
    </source>
</evidence>
<accession>A0A7R7VRS0</accession>
<dbReference type="PANTHER" id="PTHR15830">
    <property type="entry name" value="TELOMERE LENGTH REGULATION PROTEIN TEL2 FAMILY MEMBER"/>
    <property type="match status" value="1"/>
</dbReference>
<dbReference type="EMBL" id="AP024420">
    <property type="protein sequence ID" value="BCR89594.1"/>
    <property type="molecule type" value="Genomic_DNA"/>
</dbReference>
<dbReference type="FunFam" id="1.25.40.720:FF:000004">
    <property type="entry name" value="WGS project CABT00000000 data, contig 2.6"/>
    <property type="match status" value="1"/>
</dbReference>
<feature type="region of interest" description="Disordered" evidence="2">
    <location>
        <begin position="526"/>
        <end position="611"/>
    </location>
</feature>
<evidence type="ECO:0000256" key="1">
    <source>
        <dbReference type="ARBA" id="ARBA00006133"/>
    </source>
</evidence>
<name>A0A7R7VRS0_ASPCH</name>
<dbReference type="RefSeq" id="XP_043138116.1">
    <property type="nucleotide sequence ID" value="XM_043280548.1"/>
</dbReference>
<proteinExistence type="inferred from homology"/>
<feature type="region of interest" description="Disordered" evidence="2">
    <location>
        <begin position="9"/>
        <end position="29"/>
    </location>
</feature>
<dbReference type="GO" id="GO:0005829">
    <property type="term" value="C:cytosol"/>
    <property type="evidence" value="ECO:0007669"/>
    <property type="project" value="TreeGrafter"/>
</dbReference>
<feature type="compositionally biased region" description="Low complexity" evidence="2">
    <location>
        <begin position="545"/>
        <end position="560"/>
    </location>
</feature>
<gene>
    <name evidence="4" type="primary">TEL2</name>
    <name evidence="4" type="ORF">ACHE_50792A</name>
</gene>
<comment type="similarity">
    <text evidence="1">Belongs to the TEL2 family.</text>
</comment>
<dbReference type="InterPro" id="IPR051970">
    <property type="entry name" value="TEL2_Regulation"/>
</dbReference>
<dbReference type="PANTHER" id="PTHR15830:SF10">
    <property type="entry name" value="TELOMERE LENGTH REGULATION PROTEIN TEL2 HOMOLOG"/>
    <property type="match status" value="1"/>
</dbReference>
<dbReference type="InterPro" id="IPR019337">
    <property type="entry name" value="Telomere_length_regulation_dom"/>
</dbReference>
<reference evidence="4" key="1">
    <citation type="submission" date="2021-01" db="EMBL/GenBank/DDBJ databases">
        <authorList>
            <consortium name="Aspergillus chevalieri M1 genome sequencing consortium"/>
            <person name="Kazuki M."/>
            <person name="Futagami T."/>
        </authorList>
    </citation>
    <scope>NUCLEOTIDE SEQUENCE</scope>
    <source>
        <strain evidence="4">M1</strain>
    </source>
</reference>
<dbReference type="Gene3D" id="1.25.40.720">
    <property type="entry name" value="Telomere length regulation protein 2, C-terminal domain"/>
    <property type="match status" value="2"/>
</dbReference>
<sequence>MDGLLTAVKTVTRDSRPSLESTADSNQHGLERCANISMKSAREPTSPTYILDVLKSRPDHDQLLQVLGILDPSNRSITPDQFDIRIPSPTSAQILQTLVSATIPDIWDTLNMKSKDTKPAGSKLRAALLRCLCSVAGVSSLVAQLRSLIAASRSSSAEAKGSSSGIRVRDILEILSALLEPSDFLFRVYTDISAVYPNETQKQVSWRELISLIAASRVLSTAAESLTLVNDLPRLNKVSWVGDGPKYASWIGDNICRFCSKINLKNESAWKAIASFTGRAMSLGYTGQLVSGVYSGLLIDQTFPKQFSTLVDHLRMTEQVAVTEAVFRDVERRFLSEDLSMEADPTSNQTIGGVATLCSNIISNRQHLESQVVDWLSKGQGGSIQTVGLRRALLAMLADNTGTDYLRNLFIKSLEQFGDKFYIKHAPSRCQEANTQVVLLAASYLQRTDLITVKEIGRSGIFLSGVSNRLAASSTRARFLGMIVGTAISQLIEEAGKGMKFDLEEIESEEALWYMDLINTKDSLGSLDSIRTPTPKAQKPPRNLSSDPTSQSQSKPQSSKIVAIEEIESENEEEEEEEEQEEEDDLVPYEKPDDDPSDDDNDPTLVQRNKPTAPVYIRDLVTYLRDTDNVDRYNLAISSAPSLIRRKTGFGTELTENIEELALTIVGLQEQTDTPKFHEHRLQSMIALIVAQPLKMGRWFSAIYFEGDISQVQRSAILTALGLSARELAGNGEEDSKVLGLPVIPDASFPSKRLSESLEALYKTDESPIASLTKQLSQASLQPLAANAADSASGPNALKVRTFSSRMEVERKRQQREAQKRKSTVKHLHKVLAEGFFYPLKGRFDMMMLQFSSSTAPSYNPFATPHLLALFLQTLSLILSTTGPHTPLLPNLTQESLSLLLTLHARPVSDDATIQSALLSFFLAVVDLNISSGVTGEERLVTDFAAQVIELKEWAGELFERMPAGVAAVGPGDDDAQGQVRTLAAGVMVKLGEVMERYQGRLMGVGVGFKY</sequence>
<feature type="compositionally biased region" description="Polar residues" evidence="2">
    <location>
        <begin position="18"/>
        <end position="28"/>
    </location>
</feature>
<reference evidence="4" key="2">
    <citation type="submission" date="2021-02" db="EMBL/GenBank/DDBJ databases">
        <title>Aspergillus chevalieri M1 genome sequence.</title>
        <authorList>
            <person name="Kadooka C."/>
            <person name="Mori K."/>
            <person name="Futagami T."/>
        </authorList>
    </citation>
    <scope>NUCLEOTIDE SEQUENCE</scope>
    <source>
        <strain evidence="4">M1</strain>
    </source>
</reference>
<dbReference type="InterPro" id="IPR038528">
    <property type="entry name" value="TEL2_C_sf"/>
</dbReference>
<dbReference type="KEGG" id="ache:ACHE_50792A"/>
<dbReference type="GeneID" id="66983952"/>
<evidence type="ECO:0000313" key="5">
    <source>
        <dbReference type="Proteomes" id="UP000637239"/>
    </source>
</evidence>
<organism evidence="4 5">
    <name type="scientific">Aspergillus chevalieri</name>
    <name type="common">Eurotium chevalieri</name>
    <dbReference type="NCBI Taxonomy" id="182096"/>
    <lineage>
        <taxon>Eukaryota</taxon>
        <taxon>Fungi</taxon>
        <taxon>Dikarya</taxon>
        <taxon>Ascomycota</taxon>
        <taxon>Pezizomycotina</taxon>
        <taxon>Eurotiomycetes</taxon>
        <taxon>Eurotiomycetidae</taxon>
        <taxon>Eurotiales</taxon>
        <taxon>Aspergillaceae</taxon>
        <taxon>Aspergillus</taxon>
        <taxon>Aspergillus subgen. Aspergillus</taxon>
    </lineage>
</organism>
<dbReference type="GO" id="GO:0051083">
    <property type="term" value="P:'de novo' cotranslational protein folding"/>
    <property type="evidence" value="ECO:0007669"/>
    <property type="project" value="TreeGrafter"/>
</dbReference>
<dbReference type="Proteomes" id="UP000637239">
    <property type="component" value="Chromosome 5"/>
</dbReference>
<evidence type="ECO:0000256" key="2">
    <source>
        <dbReference type="SAM" id="MobiDB-lite"/>
    </source>
</evidence>
<dbReference type="GO" id="GO:0051879">
    <property type="term" value="F:Hsp90 protein binding"/>
    <property type="evidence" value="ECO:0007669"/>
    <property type="project" value="TreeGrafter"/>
</dbReference>
<dbReference type="GO" id="GO:0042162">
    <property type="term" value="F:telomeric DNA binding"/>
    <property type="evidence" value="ECO:0007669"/>
    <property type="project" value="TreeGrafter"/>
</dbReference>
<keyword evidence="5" id="KW-1185">Reference proteome</keyword>
<evidence type="ECO:0000259" key="3">
    <source>
        <dbReference type="Pfam" id="PF10193"/>
    </source>
</evidence>
<feature type="compositionally biased region" description="Acidic residues" evidence="2">
    <location>
        <begin position="565"/>
        <end position="602"/>
    </location>
</feature>
<dbReference type="AlphaFoldDB" id="A0A7R7VRS0"/>
<feature type="domain" description="Telomere length regulation protein conserved" evidence="3">
    <location>
        <begin position="614"/>
        <end position="725"/>
    </location>
</feature>